<feature type="compositionally biased region" description="Low complexity" evidence="5">
    <location>
        <begin position="173"/>
        <end position="182"/>
    </location>
</feature>
<dbReference type="InterPro" id="IPR047867">
    <property type="entry name" value="Ribosomal_uL22_bac/org-type"/>
</dbReference>
<dbReference type="SUPFAM" id="SSF54843">
    <property type="entry name" value="Ribosomal protein L22"/>
    <property type="match status" value="1"/>
</dbReference>
<evidence type="ECO:0000313" key="6">
    <source>
        <dbReference type="EMBL" id="RMZ66511.1"/>
    </source>
</evidence>
<dbReference type="InterPro" id="IPR001063">
    <property type="entry name" value="Ribosomal_uL22"/>
</dbReference>
<protein>
    <submittedName>
        <fullName evidence="6">Mitochondrial large ribosomal subunit</fullName>
    </submittedName>
</protein>
<keyword evidence="7" id="KW-1185">Reference proteome</keyword>
<dbReference type="Pfam" id="PF00237">
    <property type="entry name" value="Ribosomal_L22"/>
    <property type="match status" value="2"/>
</dbReference>
<evidence type="ECO:0000256" key="1">
    <source>
        <dbReference type="ARBA" id="ARBA00009451"/>
    </source>
</evidence>
<dbReference type="OrthoDB" id="416470at2759"/>
<dbReference type="GO" id="GO:0015934">
    <property type="term" value="C:large ribosomal subunit"/>
    <property type="evidence" value="ECO:0007669"/>
    <property type="project" value="InterPro"/>
</dbReference>
<evidence type="ECO:0000256" key="5">
    <source>
        <dbReference type="SAM" id="MobiDB-lite"/>
    </source>
</evidence>
<evidence type="ECO:0000256" key="4">
    <source>
        <dbReference type="RuleBase" id="RU004005"/>
    </source>
</evidence>
<feature type="compositionally biased region" description="Basic and acidic residues" evidence="5">
    <location>
        <begin position="183"/>
        <end position="219"/>
    </location>
</feature>
<dbReference type="GO" id="GO:0003735">
    <property type="term" value="F:structural constituent of ribosome"/>
    <property type="evidence" value="ECO:0007669"/>
    <property type="project" value="InterPro"/>
</dbReference>
<dbReference type="EMBL" id="KE747809">
    <property type="protein sequence ID" value="RMZ66511.1"/>
    <property type="molecule type" value="Genomic_DNA"/>
</dbReference>
<dbReference type="InterPro" id="IPR036394">
    <property type="entry name" value="Ribosomal_uL22_sf"/>
</dbReference>
<dbReference type="Proteomes" id="UP000265663">
    <property type="component" value="Unassembled WGS sequence"/>
</dbReference>
<gene>
    <name evidence="6" type="ORF">GMOD_00001851</name>
</gene>
<reference evidence="6 7" key="1">
    <citation type="journal article" date="2014" name="PLoS ONE">
        <title>De novo Genome Assembly of the Fungal Plant Pathogen Pyrenophora semeniperda.</title>
        <authorList>
            <person name="Soliai M.M."/>
            <person name="Meyer S.E."/>
            <person name="Udall J.A."/>
            <person name="Elzinga D.E."/>
            <person name="Hermansen R.A."/>
            <person name="Bodily P.M."/>
            <person name="Hart A.A."/>
            <person name="Coleman C.E."/>
        </authorList>
    </citation>
    <scope>NUCLEOTIDE SEQUENCE [LARGE SCALE GENOMIC DNA]</scope>
    <source>
        <strain evidence="6 7">CCB06</strain>
        <tissue evidence="6">Mycelium</tissue>
    </source>
</reference>
<keyword evidence="2 4" id="KW-0689">Ribosomal protein</keyword>
<accession>A0A3M7LWA9</accession>
<evidence type="ECO:0000256" key="2">
    <source>
        <dbReference type="ARBA" id="ARBA00022980"/>
    </source>
</evidence>
<sequence>MSNDAAARDAGRHEAAEQEQELSEGNRAALLEGDGLDRGGTKPLLRLSSELIVAAEPFAATTEIPIQVTALAHWHTGTTNAATPIAASSITMTARIASGRLAQSALQALHPRPRPLSSALLPIGVHRDISSGKAKNNGNDDISNPILERYLRKKAKENHQATRKPPAPRQGGLSLSPSSFLLPEREIPEWRDDMSPEQKKALKEQHKQRQEEAKKEEQKALMDMTLDPNPEARKRLERRLVIASVKRHGRMTKAQKLARTERESLYKSHFLPTSTKKLQKVVNQIAGKTVSEALVQLRFSKKKVARDVIKGLEIAQNEAIAARGLGLAGESMAVARWEKQRNATDAGRPKDIWDYQTSEDKSDIANKEPKVQFHKDTLIQLKDGSKKIVRDPSEIYIDQAWVGPGASWSSVEFRARGATNRLKHRTTSFSVLLKEEKTRMRISDEIKKKRDNRKLWVALPDRPVTSQRQYCLW</sequence>
<feature type="region of interest" description="Disordered" evidence="5">
    <location>
        <begin position="155"/>
        <end position="219"/>
    </location>
</feature>
<comment type="similarity">
    <text evidence="1 4">Belongs to the universal ribosomal protein uL22 family.</text>
</comment>
<evidence type="ECO:0000256" key="3">
    <source>
        <dbReference type="ARBA" id="ARBA00023274"/>
    </source>
</evidence>
<proteinExistence type="inferred from homology"/>
<name>A0A3M7LWA9_9PLEO</name>
<organism evidence="6 7">
    <name type="scientific">Pyrenophora seminiperda CCB06</name>
    <dbReference type="NCBI Taxonomy" id="1302712"/>
    <lineage>
        <taxon>Eukaryota</taxon>
        <taxon>Fungi</taxon>
        <taxon>Dikarya</taxon>
        <taxon>Ascomycota</taxon>
        <taxon>Pezizomycotina</taxon>
        <taxon>Dothideomycetes</taxon>
        <taxon>Pleosporomycetidae</taxon>
        <taxon>Pleosporales</taxon>
        <taxon>Pleosporineae</taxon>
        <taxon>Pleosporaceae</taxon>
        <taxon>Pyrenophora</taxon>
    </lineage>
</organism>
<evidence type="ECO:0000313" key="7">
    <source>
        <dbReference type="Proteomes" id="UP000265663"/>
    </source>
</evidence>
<dbReference type="PANTHER" id="PTHR13501:SF10">
    <property type="entry name" value="LARGE RIBOSOMAL SUBUNIT PROTEIN UL22M"/>
    <property type="match status" value="1"/>
</dbReference>
<dbReference type="Gene3D" id="3.90.470.10">
    <property type="entry name" value="Ribosomal protein L22/L17"/>
    <property type="match status" value="1"/>
</dbReference>
<dbReference type="AlphaFoldDB" id="A0A3M7LWA9"/>
<keyword evidence="3 4" id="KW-0687">Ribonucleoprotein</keyword>
<dbReference type="PANTHER" id="PTHR13501">
    <property type="entry name" value="CHLOROPLAST 50S RIBOSOMAL PROTEIN L22-RELATED"/>
    <property type="match status" value="1"/>
</dbReference>
<feature type="compositionally biased region" description="Basic and acidic residues" evidence="5">
    <location>
        <begin position="1"/>
        <end position="16"/>
    </location>
</feature>
<feature type="region of interest" description="Disordered" evidence="5">
    <location>
        <begin position="1"/>
        <end position="25"/>
    </location>
</feature>
<dbReference type="GO" id="GO:0006412">
    <property type="term" value="P:translation"/>
    <property type="evidence" value="ECO:0007669"/>
    <property type="project" value="InterPro"/>
</dbReference>